<keyword evidence="11" id="KW-0539">Nucleus</keyword>
<keyword evidence="6" id="KW-0677">Repeat</keyword>
<dbReference type="Proteomes" id="UP000694393">
    <property type="component" value="Unplaced"/>
</dbReference>
<evidence type="ECO:0000256" key="9">
    <source>
        <dbReference type="ARBA" id="ARBA00022843"/>
    </source>
</evidence>
<proteinExistence type="inferred from homology"/>
<reference evidence="15" key="2">
    <citation type="submission" date="2025-09" db="UniProtKB">
        <authorList>
            <consortium name="Ensembl"/>
        </authorList>
    </citation>
    <scope>IDENTIFICATION</scope>
</reference>
<comment type="subcellular location">
    <subcellularLocation>
        <location evidence="2">Cytoplasm</location>
    </subcellularLocation>
    <subcellularLocation>
        <location evidence="1">Nucleus</location>
    </subcellularLocation>
</comment>
<evidence type="ECO:0000256" key="8">
    <source>
        <dbReference type="ARBA" id="ARBA00022829"/>
    </source>
</evidence>
<dbReference type="GO" id="GO:0005634">
    <property type="term" value="C:nucleus"/>
    <property type="evidence" value="ECO:0007669"/>
    <property type="project" value="UniProtKB-SubCell"/>
</dbReference>
<dbReference type="PANTHER" id="PTHR10418:SF2">
    <property type="entry name" value="SECURIN"/>
    <property type="match status" value="1"/>
</dbReference>
<keyword evidence="4" id="KW-0963">Cytoplasm</keyword>
<evidence type="ECO:0000313" key="15">
    <source>
        <dbReference type="Ensembl" id="ENSPCEP00000005405.1"/>
    </source>
</evidence>
<dbReference type="GO" id="GO:0045143">
    <property type="term" value="P:homologous chromosome segregation"/>
    <property type="evidence" value="ECO:0007669"/>
    <property type="project" value="TreeGrafter"/>
</dbReference>
<feature type="compositionally biased region" description="Low complexity" evidence="14">
    <location>
        <begin position="26"/>
        <end position="37"/>
    </location>
</feature>
<sequence length="197" mass="21915">MTTLVFLDKENEGGVGVASKSRRRLSSASSKVLSDRSQAQTPLMKRTVNATPGLPLSVRKALGNVNRTLGSAHKKETLIQKKQVLPAKETTGKTTRVESCSVVPEETYPEIENFFPYNPLDFESFEVPEEHRLSDMSLTGIPLVILDTNKPDICVNMSPSPVKLSPMSWEHDLLQSTTNFLYTLDEIIDLPPLCHDF</sequence>
<evidence type="ECO:0000256" key="5">
    <source>
        <dbReference type="ARBA" id="ARBA00022618"/>
    </source>
</evidence>
<evidence type="ECO:0000256" key="11">
    <source>
        <dbReference type="ARBA" id="ARBA00023242"/>
    </source>
</evidence>
<evidence type="ECO:0000256" key="3">
    <source>
        <dbReference type="ARBA" id="ARBA00009264"/>
    </source>
</evidence>
<accession>A0A8C8RH41</accession>
<reference evidence="15" key="1">
    <citation type="submission" date="2025-08" db="UniProtKB">
        <authorList>
            <consortium name="Ensembl"/>
        </authorList>
    </citation>
    <scope>IDENTIFICATION</scope>
</reference>
<keyword evidence="12" id="KW-0131">Cell cycle</keyword>
<keyword evidence="7" id="KW-0498">Mitosis</keyword>
<dbReference type="Pfam" id="PF04856">
    <property type="entry name" value="Securin"/>
    <property type="match status" value="1"/>
</dbReference>
<evidence type="ECO:0000256" key="13">
    <source>
        <dbReference type="ARBA" id="ARBA00039185"/>
    </source>
</evidence>
<evidence type="ECO:0000256" key="12">
    <source>
        <dbReference type="ARBA" id="ARBA00023306"/>
    </source>
</evidence>
<keyword evidence="10" id="KW-0729">SH3-binding</keyword>
<evidence type="ECO:0000256" key="10">
    <source>
        <dbReference type="ARBA" id="ARBA00023036"/>
    </source>
</evidence>
<dbReference type="GO" id="GO:0051276">
    <property type="term" value="P:chromosome organization"/>
    <property type="evidence" value="ECO:0007669"/>
    <property type="project" value="InterPro"/>
</dbReference>
<evidence type="ECO:0000256" key="2">
    <source>
        <dbReference type="ARBA" id="ARBA00004496"/>
    </source>
</evidence>
<organism evidence="15 16">
    <name type="scientific">Pelusios castaneus</name>
    <name type="common">West African mud turtle</name>
    <dbReference type="NCBI Taxonomy" id="367368"/>
    <lineage>
        <taxon>Eukaryota</taxon>
        <taxon>Metazoa</taxon>
        <taxon>Chordata</taxon>
        <taxon>Craniata</taxon>
        <taxon>Vertebrata</taxon>
        <taxon>Euteleostomi</taxon>
        <taxon>Archelosauria</taxon>
        <taxon>Testudinata</taxon>
        <taxon>Testudines</taxon>
        <taxon>Pleurodira</taxon>
        <taxon>Pelomedusidae</taxon>
        <taxon>Pelusios</taxon>
    </lineage>
</organism>
<dbReference type="AlphaFoldDB" id="A0A8C8RH41"/>
<dbReference type="Ensembl" id="ENSPCET00000005595.1">
    <property type="protein sequence ID" value="ENSPCEP00000005405.1"/>
    <property type="gene ID" value="ENSPCEG00000004402.1"/>
</dbReference>
<evidence type="ECO:0000313" key="16">
    <source>
        <dbReference type="Proteomes" id="UP000694393"/>
    </source>
</evidence>
<dbReference type="PANTHER" id="PTHR10418">
    <property type="entry name" value="SECURIN-3"/>
    <property type="match status" value="1"/>
</dbReference>
<dbReference type="GO" id="GO:0005737">
    <property type="term" value="C:cytoplasm"/>
    <property type="evidence" value="ECO:0007669"/>
    <property type="project" value="UniProtKB-SubCell"/>
</dbReference>
<keyword evidence="5" id="KW-0132">Cell division</keyword>
<protein>
    <recommendedName>
        <fullName evidence="13">Securin</fullName>
    </recommendedName>
</protein>
<keyword evidence="9" id="KW-0832">Ubl conjugation</keyword>
<comment type="similarity">
    <text evidence="3">Belongs to the securin family.</text>
</comment>
<dbReference type="InterPro" id="IPR006940">
    <property type="entry name" value="Securin_separation_inhibitor"/>
</dbReference>
<keyword evidence="16" id="KW-1185">Reference proteome</keyword>
<keyword evidence="8" id="KW-0159">Chromosome partition</keyword>
<name>A0A8C8RH41_9SAUR</name>
<feature type="region of interest" description="Disordered" evidence="14">
    <location>
        <begin position="17"/>
        <end position="39"/>
    </location>
</feature>
<dbReference type="GO" id="GO:0051301">
    <property type="term" value="P:cell division"/>
    <property type="evidence" value="ECO:0007669"/>
    <property type="project" value="UniProtKB-KW"/>
</dbReference>
<evidence type="ECO:0000256" key="1">
    <source>
        <dbReference type="ARBA" id="ARBA00004123"/>
    </source>
</evidence>
<evidence type="ECO:0000256" key="4">
    <source>
        <dbReference type="ARBA" id="ARBA00022490"/>
    </source>
</evidence>
<evidence type="ECO:0000256" key="14">
    <source>
        <dbReference type="SAM" id="MobiDB-lite"/>
    </source>
</evidence>
<evidence type="ECO:0000256" key="7">
    <source>
        <dbReference type="ARBA" id="ARBA00022776"/>
    </source>
</evidence>
<evidence type="ECO:0000256" key="6">
    <source>
        <dbReference type="ARBA" id="ARBA00022737"/>
    </source>
</evidence>
<dbReference type="GO" id="GO:0017124">
    <property type="term" value="F:SH3 domain binding"/>
    <property type="evidence" value="ECO:0007669"/>
    <property type="project" value="UniProtKB-KW"/>
</dbReference>